<sequence>MTKLILNIISSFALIILLGSCNQEEENPSSGESMVTVKGSAHKDAGNPNNGRIMVGEFNVSHFQVGIQKFEMNYAVAADLRAGVDIGNIPLRSNMNSDLGSMILQPKTHMLIQEGNYQTTLIGEGLTPSGNYSKITFQLFKHQADPEDNFVHGKSLYILGGINGNLVRIWLTDEIHLEVSAEETNGLLINETSEILVRFNINLLLAHIDLSTANDNNNDGIIDIGPGNVDGNATIYTQIKTNLNSAVQFVH</sequence>
<dbReference type="PROSITE" id="PS51257">
    <property type="entry name" value="PROKAR_LIPOPROTEIN"/>
    <property type="match status" value="1"/>
</dbReference>
<dbReference type="EMBL" id="JMIH01000022">
    <property type="protein sequence ID" value="KEO73196.1"/>
    <property type="molecule type" value="Genomic_DNA"/>
</dbReference>
<dbReference type="Proteomes" id="UP000027821">
    <property type="component" value="Unassembled WGS sequence"/>
</dbReference>
<comment type="caution">
    <text evidence="2">The sequence shown here is derived from an EMBL/GenBank/DDBJ whole genome shotgun (WGS) entry which is preliminary data.</text>
</comment>
<evidence type="ECO:0008006" key="4">
    <source>
        <dbReference type="Google" id="ProtNLM"/>
    </source>
</evidence>
<name>A0A074KTB6_9BACT</name>
<reference evidence="2 3" key="1">
    <citation type="submission" date="2014-04" db="EMBL/GenBank/DDBJ databases">
        <title>Characterization and application of a salt tolerant electro-active bacterium.</title>
        <authorList>
            <person name="Yang L."/>
            <person name="Wei S."/>
            <person name="Tay Q.X.M."/>
        </authorList>
    </citation>
    <scope>NUCLEOTIDE SEQUENCE [LARGE SCALE GENOMIC DNA]</scope>
    <source>
        <strain evidence="2 3">LY1</strain>
    </source>
</reference>
<dbReference type="eggNOG" id="ENOG503288Q">
    <property type="taxonomic scope" value="Bacteria"/>
</dbReference>
<gene>
    <name evidence="2" type="ORF">EL17_12635</name>
</gene>
<dbReference type="OrthoDB" id="821747at2"/>
<proteinExistence type="predicted"/>
<protein>
    <recommendedName>
        <fullName evidence="4">Lipoprotein</fullName>
    </recommendedName>
</protein>
<feature type="region of interest" description="Disordered" evidence="1">
    <location>
        <begin position="27"/>
        <end position="48"/>
    </location>
</feature>
<evidence type="ECO:0000313" key="2">
    <source>
        <dbReference type="EMBL" id="KEO73196.1"/>
    </source>
</evidence>
<organism evidence="2 3">
    <name type="scientific">Anditalea andensis</name>
    <dbReference type="NCBI Taxonomy" id="1048983"/>
    <lineage>
        <taxon>Bacteria</taxon>
        <taxon>Pseudomonadati</taxon>
        <taxon>Bacteroidota</taxon>
        <taxon>Cytophagia</taxon>
        <taxon>Cytophagales</taxon>
        <taxon>Cytophagaceae</taxon>
        <taxon>Anditalea</taxon>
    </lineage>
</organism>
<dbReference type="RefSeq" id="WP_035074887.1">
    <property type="nucleotide sequence ID" value="NZ_JMIH01000022.1"/>
</dbReference>
<dbReference type="AlphaFoldDB" id="A0A074KTB6"/>
<accession>A0A074KTB6</accession>
<evidence type="ECO:0000313" key="3">
    <source>
        <dbReference type="Proteomes" id="UP000027821"/>
    </source>
</evidence>
<keyword evidence="3" id="KW-1185">Reference proteome</keyword>
<evidence type="ECO:0000256" key="1">
    <source>
        <dbReference type="SAM" id="MobiDB-lite"/>
    </source>
</evidence>